<accession>A0A5P2FYA6</accession>
<organism evidence="9 10">
    <name type="scientific">Rhizosphaericola mali</name>
    <dbReference type="NCBI Taxonomy" id="2545455"/>
    <lineage>
        <taxon>Bacteria</taxon>
        <taxon>Pseudomonadati</taxon>
        <taxon>Bacteroidota</taxon>
        <taxon>Chitinophagia</taxon>
        <taxon>Chitinophagales</taxon>
        <taxon>Chitinophagaceae</taxon>
        <taxon>Rhizosphaericola</taxon>
    </lineage>
</organism>
<evidence type="ECO:0000256" key="3">
    <source>
        <dbReference type="ARBA" id="ARBA00022729"/>
    </source>
</evidence>
<dbReference type="KEGG" id="arac:E0W69_001400"/>
<keyword evidence="4" id="KW-0472">Membrane</keyword>
<evidence type="ECO:0000256" key="1">
    <source>
        <dbReference type="ARBA" id="ARBA00004442"/>
    </source>
</evidence>
<gene>
    <name evidence="9" type="ORF">E0W69_001400</name>
</gene>
<protein>
    <submittedName>
        <fullName evidence="9">RagB/SusD family nutrient uptake outer membrane protein</fullName>
    </submittedName>
</protein>
<dbReference type="InterPro" id="IPR033985">
    <property type="entry name" value="SusD-like_N"/>
</dbReference>
<keyword evidence="3 6" id="KW-0732">Signal</keyword>
<dbReference type="Gene3D" id="1.25.40.390">
    <property type="match status" value="1"/>
</dbReference>
<comment type="subcellular location">
    <subcellularLocation>
        <location evidence="1">Cell outer membrane</location>
    </subcellularLocation>
</comment>
<feature type="signal peptide" evidence="6">
    <location>
        <begin position="1"/>
        <end position="22"/>
    </location>
</feature>
<dbReference type="AlphaFoldDB" id="A0A5P2FYA6"/>
<dbReference type="Proteomes" id="UP000292424">
    <property type="component" value="Chromosome"/>
</dbReference>
<feature type="chain" id="PRO_5024416595" evidence="6">
    <location>
        <begin position="23"/>
        <end position="474"/>
    </location>
</feature>
<evidence type="ECO:0000256" key="2">
    <source>
        <dbReference type="ARBA" id="ARBA00006275"/>
    </source>
</evidence>
<keyword evidence="10" id="KW-1185">Reference proteome</keyword>
<feature type="domain" description="SusD-like N-terminal" evidence="8">
    <location>
        <begin position="27"/>
        <end position="236"/>
    </location>
</feature>
<comment type="similarity">
    <text evidence="2">Belongs to the SusD family.</text>
</comment>
<evidence type="ECO:0000313" key="9">
    <source>
        <dbReference type="EMBL" id="QES87368.1"/>
    </source>
</evidence>
<sequence>MKLISNIYLCTILFVMTLASFACNKTEFLDTKPSSDISTPSNLSDLRAILDNITLSYHMNYSPMIAETSADDYFLDYSSYQALVRPYYRNAYSWQTDIWEGATNASDWEYPYQEIFYCNVVLNALNKMELTAQNQSEFNSIKGDALLIRAFNFFNLLQIFAPAFDSSTAASDLGIPLKLNADINEKMNRSNVLVSYQQVINDLQEALTLLPEQPSSTLKNRGSKAATYAMLARVYLSMRDYSAALKNANSSYVLYNTLLDYNNLNKTANSAFPTLNPEVSWVGISISNYPVSSSSLSSATGYSIDTTLYKMYDNNDLRKTFFFKVNTNGKTINVKGNYLGASYSSIYKFTGLATDEILIIKAECEIRNNQRNDALNDLNELLKFRYANYIFPKYDTLNNTELLNRILQERRKELVLRNIRWSDLRRLNKEGANIILSRNLNGNILILEPNSSKYIFPIPDYVIQLSGMEQNKRE</sequence>
<dbReference type="OrthoDB" id="653598at2"/>
<feature type="domain" description="RagB/SusD" evidence="7">
    <location>
        <begin position="356"/>
        <end position="470"/>
    </location>
</feature>
<evidence type="ECO:0000313" key="10">
    <source>
        <dbReference type="Proteomes" id="UP000292424"/>
    </source>
</evidence>
<dbReference type="PROSITE" id="PS51257">
    <property type="entry name" value="PROKAR_LIPOPROTEIN"/>
    <property type="match status" value="1"/>
</dbReference>
<reference evidence="9 10" key="1">
    <citation type="submission" date="2019-09" db="EMBL/GenBank/DDBJ databases">
        <title>Complete genome sequence of Arachidicoccus sp. B3-10 isolated from apple orchard soil.</title>
        <authorList>
            <person name="Kim H.S."/>
            <person name="Han K.-I."/>
            <person name="Suh M.K."/>
            <person name="Lee K.C."/>
            <person name="Eom M.K."/>
            <person name="Kim J.-S."/>
            <person name="Kang S.W."/>
            <person name="Sin Y."/>
            <person name="Lee J.-S."/>
        </authorList>
    </citation>
    <scope>NUCLEOTIDE SEQUENCE [LARGE SCALE GENOMIC DNA]</scope>
    <source>
        <strain evidence="9 10">B3-10</strain>
    </source>
</reference>
<proteinExistence type="inferred from homology"/>
<dbReference type="Pfam" id="PF14322">
    <property type="entry name" value="SusD-like_3"/>
    <property type="match status" value="1"/>
</dbReference>
<dbReference type="Pfam" id="PF07980">
    <property type="entry name" value="SusD_RagB"/>
    <property type="match status" value="1"/>
</dbReference>
<dbReference type="EMBL" id="CP044016">
    <property type="protein sequence ID" value="QES87368.1"/>
    <property type="molecule type" value="Genomic_DNA"/>
</dbReference>
<dbReference type="InterPro" id="IPR012944">
    <property type="entry name" value="SusD_RagB_dom"/>
</dbReference>
<dbReference type="RefSeq" id="WP_131328245.1">
    <property type="nucleotide sequence ID" value="NZ_CP044016.1"/>
</dbReference>
<evidence type="ECO:0000259" key="8">
    <source>
        <dbReference type="Pfam" id="PF14322"/>
    </source>
</evidence>
<keyword evidence="5" id="KW-0998">Cell outer membrane</keyword>
<dbReference type="SUPFAM" id="SSF48452">
    <property type="entry name" value="TPR-like"/>
    <property type="match status" value="1"/>
</dbReference>
<evidence type="ECO:0000259" key="7">
    <source>
        <dbReference type="Pfam" id="PF07980"/>
    </source>
</evidence>
<name>A0A5P2FYA6_9BACT</name>
<evidence type="ECO:0000256" key="4">
    <source>
        <dbReference type="ARBA" id="ARBA00023136"/>
    </source>
</evidence>
<dbReference type="GO" id="GO:0009279">
    <property type="term" value="C:cell outer membrane"/>
    <property type="evidence" value="ECO:0007669"/>
    <property type="project" value="UniProtKB-SubCell"/>
</dbReference>
<evidence type="ECO:0000256" key="5">
    <source>
        <dbReference type="ARBA" id="ARBA00023237"/>
    </source>
</evidence>
<evidence type="ECO:0000256" key="6">
    <source>
        <dbReference type="SAM" id="SignalP"/>
    </source>
</evidence>
<dbReference type="InterPro" id="IPR011990">
    <property type="entry name" value="TPR-like_helical_dom_sf"/>
</dbReference>